<evidence type="ECO:0000256" key="5">
    <source>
        <dbReference type="RuleBase" id="RU361187"/>
    </source>
</evidence>
<keyword evidence="8" id="KW-1185">Reference proteome</keyword>
<keyword evidence="4 5" id="KW-0326">Glycosidase</keyword>
<sequence length="353" mass="40425">MKLLKLTMYLIIAGTVNLQCTSEQKTGNREDTNDREPSDAKEKLLTTNDIRIRDPFVLADSVTGKYYMYAQMDNRLGGRGNPNKPKGVEVYVSSDLEHWEYPETVLLLPEDFWGRNMVWAPEVHAHNGQYYLFATITSYDTLSHLKRPEGVTEWPSFFKRGTQIFVADSPMGPFKWFSNESHTPTDWMALDGTLWEEDGKPYMIFCHEWVEIIDGTMDYVELKKDLSGTIGAPELMFKASDAPWVGERSSYVTDGCYLYRTKDGVLLMIWSSFGAEGYAIGIVESESGKLRGPWKHQDKLLFHKNGGHGMIFRNFNNQLIMTLHQPNSPRGEERAKFFKLEDSGNTLNLLEIN</sequence>
<name>A0ABT8KN49_9BACT</name>
<dbReference type="GO" id="GO:0016787">
    <property type="term" value="F:hydrolase activity"/>
    <property type="evidence" value="ECO:0007669"/>
    <property type="project" value="UniProtKB-KW"/>
</dbReference>
<evidence type="ECO:0000256" key="1">
    <source>
        <dbReference type="ARBA" id="ARBA00004834"/>
    </source>
</evidence>
<evidence type="ECO:0000313" key="8">
    <source>
        <dbReference type="Proteomes" id="UP001172082"/>
    </source>
</evidence>
<evidence type="ECO:0000256" key="2">
    <source>
        <dbReference type="ARBA" id="ARBA00009865"/>
    </source>
</evidence>
<proteinExistence type="inferred from homology"/>
<keyword evidence="3 5" id="KW-0378">Hydrolase</keyword>
<organism evidence="7 8">
    <name type="scientific">Splendidivirga corallicola</name>
    <dbReference type="NCBI Taxonomy" id="3051826"/>
    <lineage>
        <taxon>Bacteria</taxon>
        <taxon>Pseudomonadati</taxon>
        <taxon>Bacteroidota</taxon>
        <taxon>Cytophagia</taxon>
        <taxon>Cytophagales</taxon>
        <taxon>Splendidivirgaceae</taxon>
        <taxon>Splendidivirga</taxon>
    </lineage>
</organism>
<evidence type="ECO:0000256" key="6">
    <source>
        <dbReference type="SAM" id="MobiDB-lite"/>
    </source>
</evidence>
<gene>
    <name evidence="7" type="ORF">QQ008_12200</name>
</gene>
<comment type="similarity">
    <text evidence="2 5">Belongs to the glycosyl hydrolase 43 family.</text>
</comment>
<comment type="caution">
    <text evidence="7">The sequence shown here is derived from an EMBL/GenBank/DDBJ whole genome shotgun (WGS) entry which is preliminary data.</text>
</comment>
<dbReference type="PANTHER" id="PTHR43301">
    <property type="entry name" value="ARABINAN ENDO-1,5-ALPHA-L-ARABINOSIDASE"/>
    <property type="match status" value="1"/>
</dbReference>
<dbReference type="CDD" id="cd08981">
    <property type="entry name" value="GH43_Bt1873-like"/>
    <property type="match status" value="1"/>
</dbReference>
<evidence type="ECO:0000256" key="4">
    <source>
        <dbReference type="ARBA" id="ARBA00023295"/>
    </source>
</evidence>
<comment type="pathway">
    <text evidence="1">Glycan metabolism; L-arabinan degradation.</text>
</comment>
<dbReference type="Proteomes" id="UP001172082">
    <property type="component" value="Unassembled WGS sequence"/>
</dbReference>
<reference evidence="7" key="1">
    <citation type="submission" date="2023-06" db="EMBL/GenBank/DDBJ databases">
        <title>Genomic of Parafulvivirga corallium.</title>
        <authorList>
            <person name="Wang G."/>
        </authorList>
    </citation>
    <scope>NUCLEOTIDE SEQUENCE</scope>
    <source>
        <strain evidence="7">BMA10</strain>
    </source>
</reference>
<dbReference type="RefSeq" id="WP_346752162.1">
    <property type="nucleotide sequence ID" value="NZ_JAUJEA010000004.1"/>
</dbReference>
<dbReference type="SUPFAM" id="SSF75005">
    <property type="entry name" value="Arabinanase/levansucrase/invertase"/>
    <property type="match status" value="1"/>
</dbReference>
<dbReference type="InterPro" id="IPR050727">
    <property type="entry name" value="GH43_arabinanases"/>
</dbReference>
<dbReference type="Gene3D" id="2.115.10.20">
    <property type="entry name" value="Glycosyl hydrolase domain, family 43"/>
    <property type="match status" value="1"/>
</dbReference>
<evidence type="ECO:0000313" key="7">
    <source>
        <dbReference type="EMBL" id="MDN5202136.1"/>
    </source>
</evidence>
<protein>
    <submittedName>
        <fullName evidence="7">Glycoside hydrolase family 43 protein</fullName>
    </submittedName>
</protein>
<feature type="compositionally biased region" description="Basic and acidic residues" evidence="6">
    <location>
        <begin position="26"/>
        <end position="43"/>
    </location>
</feature>
<feature type="region of interest" description="Disordered" evidence="6">
    <location>
        <begin position="23"/>
        <end position="43"/>
    </location>
</feature>
<accession>A0ABT8KN49</accession>
<evidence type="ECO:0000256" key="3">
    <source>
        <dbReference type="ARBA" id="ARBA00022801"/>
    </source>
</evidence>
<dbReference type="InterPro" id="IPR023296">
    <property type="entry name" value="Glyco_hydro_beta-prop_sf"/>
</dbReference>
<dbReference type="PANTHER" id="PTHR43301:SF3">
    <property type="entry name" value="ARABINAN ENDO-1,5-ALPHA-L-ARABINOSIDASE A-RELATED"/>
    <property type="match status" value="1"/>
</dbReference>
<dbReference type="Pfam" id="PF04616">
    <property type="entry name" value="Glyco_hydro_43"/>
    <property type="match status" value="1"/>
</dbReference>
<dbReference type="InterPro" id="IPR006710">
    <property type="entry name" value="Glyco_hydro_43"/>
</dbReference>
<dbReference type="EMBL" id="JAUJEA010000004">
    <property type="protein sequence ID" value="MDN5202136.1"/>
    <property type="molecule type" value="Genomic_DNA"/>
</dbReference>